<reference evidence="2 3" key="1">
    <citation type="submission" date="2020-05" db="EMBL/GenBank/DDBJ databases">
        <title>WGS assembly of Panicum virgatum.</title>
        <authorList>
            <person name="Lovell J.T."/>
            <person name="Jenkins J."/>
            <person name="Shu S."/>
            <person name="Juenger T.E."/>
            <person name="Schmutz J."/>
        </authorList>
    </citation>
    <scope>NUCLEOTIDE SEQUENCE</scope>
    <source>
        <strain evidence="2">AP13</strain>
        <strain evidence="3">cv. AP13</strain>
    </source>
</reference>
<dbReference type="Proteomes" id="UP000823388">
    <property type="component" value="Chromosome 5K"/>
</dbReference>
<dbReference type="AlphaFoldDB" id="A0A8T0SQ24"/>
<evidence type="ECO:0000313" key="2">
    <source>
        <dbReference type="EMBL" id="KAG2599198.1"/>
    </source>
</evidence>
<comment type="caution">
    <text evidence="2">The sequence shown here is derived from an EMBL/GenBank/DDBJ whole genome shotgun (WGS) entry which is preliminary data.</text>
</comment>
<feature type="transmembrane region" description="Helical" evidence="1">
    <location>
        <begin position="12"/>
        <end position="32"/>
    </location>
</feature>
<feature type="transmembrane region" description="Helical" evidence="1">
    <location>
        <begin position="64"/>
        <end position="83"/>
    </location>
</feature>
<keyword evidence="1" id="KW-1133">Transmembrane helix</keyword>
<name>A0A8T0SQ24_PANVG</name>
<gene>
    <name evidence="2" type="ORF">PVAP13_5KG462107</name>
</gene>
<organism evidence="2 3">
    <name type="scientific">Panicum virgatum</name>
    <name type="common">Blackwell switchgrass</name>
    <dbReference type="NCBI Taxonomy" id="38727"/>
    <lineage>
        <taxon>Eukaryota</taxon>
        <taxon>Viridiplantae</taxon>
        <taxon>Streptophyta</taxon>
        <taxon>Embryophyta</taxon>
        <taxon>Tracheophyta</taxon>
        <taxon>Spermatophyta</taxon>
        <taxon>Magnoliopsida</taxon>
        <taxon>Liliopsida</taxon>
        <taxon>Poales</taxon>
        <taxon>Poaceae</taxon>
        <taxon>PACMAD clade</taxon>
        <taxon>Panicoideae</taxon>
        <taxon>Panicodae</taxon>
        <taxon>Paniceae</taxon>
        <taxon>Panicinae</taxon>
        <taxon>Panicum</taxon>
        <taxon>Panicum sect. Hiantes</taxon>
    </lineage>
</organism>
<keyword evidence="1" id="KW-0812">Transmembrane</keyword>
<keyword evidence="3" id="KW-1185">Reference proteome</keyword>
<sequence>MMSEGPLHKAPYFSGSMLRILLLAKIHAYWMVQMMTCRRHLSLYLSQKSAASDNCQFHRHICRLTVDSLFGYSLLTVILFAIYL</sequence>
<accession>A0A8T0SQ24</accession>
<proteinExistence type="predicted"/>
<evidence type="ECO:0000313" key="3">
    <source>
        <dbReference type="Proteomes" id="UP000823388"/>
    </source>
</evidence>
<keyword evidence="1" id="KW-0472">Membrane</keyword>
<protein>
    <submittedName>
        <fullName evidence="2">Uncharacterized protein</fullName>
    </submittedName>
</protein>
<evidence type="ECO:0000256" key="1">
    <source>
        <dbReference type="SAM" id="Phobius"/>
    </source>
</evidence>
<dbReference type="EMBL" id="CM029045">
    <property type="protein sequence ID" value="KAG2599199.1"/>
    <property type="molecule type" value="Genomic_DNA"/>
</dbReference>
<dbReference type="EMBL" id="CM029045">
    <property type="protein sequence ID" value="KAG2599198.1"/>
    <property type="molecule type" value="Genomic_DNA"/>
</dbReference>